<dbReference type="EMBL" id="MASJ01000003">
    <property type="protein sequence ID" value="OCS87555.1"/>
    <property type="molecule type" value="Genomic_DNA"/>
</dbReference>
<dbReference type="AlphaFoldDB" id="A0A1C0YK45"/>
<protein>
    <recommendedName>
        <fullName evidence="3">Peptidyl-prolyl cis-trans isomerase</fullName>
    </recommendedName>
</protein>
<sequence length="165" mass="18574">MEFILPLNGKTKYSLTLDPTVWIFDDRKIDLKTYFVDEKIVEDADEKYLDAVGKHWSREIMEGAVYPPTLKTERKFDRKGMQTGTFGMVLGTFIKNAEPLEDATTVTLETANGTYDFSLADASSLILKFSHEGKPLNEDGPVHVLFDDGSNVDNPITHVTAIRIQ</sequence>
<comment type="caution">
    <text evidence="1">The sequence shown here is derived from an EMBL/GenBank/DDBJ whole genome shotgun (WGS) entry which is preliminary data.</text>
</comment>
<accession>A0A1C0YK45</accession>
<organism evidence="1 2">
    <name type="scientific">Caryophanon tenue</name>
    <dbReference type="NCBI Taxonomy" id="33978"/>
    <lineage>
        <taxon>Bacteria</taxon>
        <taxon>Bacillati</taxon>
        <taxon>Bacillota</taxon>
        <taxon>Bacilli</taxon>
        <taxon>Bacillales</taxon>
        <taxon>Caryophanaceae</taxon>
        <taxon>Caryophanon</taxon>
    </lineage>
</organism>
<name>A0A1C0YK45_9BACL</name>
<dbReference type="Proteomes" id="UP000093199">
    <property type="component" value="Unassembled WGS sequence"/>
</dbReference>
<evidence type="ECO:0000313" key="1">
    <source>
        <dbReference type="EMBL" id="OCS87555.1"/>
    </source>
</evidence>
<evidence type="ECO:0000313" key="2">
    <source>
        <dbReference type="Proteomes" id="UP000093199"/>
    </source>
</evidence>
<reference evidence="1 2" key="1">
    <citation type="submission" date="2016-07" db="EMBL/GenBank/DDBJ databases">
        <title>Caryophanon tenue genome sequencing.</title>
        <authorList>
            <person name="Verma A."/>
            <person name="Pal Y."/>
            <person name="Krishnamurthi S."/>
        </authorList>
    </citation>
    <scope>NUCLEOTIDE SEQUENCE [LARGE SCALE GENOMIC DNA]</scope>
    <source>
        <strain evidence="1 2">DSM 14152</strain>
    </source>
</reference>
<evidence type="ECO:0008006" key="3">
    <source>
        <dbReference type="Google" id="ProtNLM"/>
    </source>
</evidence>
<proteinExistence type="predicted"/>
<dbReference type="OrthoDB" id="2404998at2"/>
<gene>
    <name evidence="1" type="ORF">A6M13_09620</name>
</gene>
<dbReference type="STRING" id="33978.A6M13_09620"/>
<keyword evidence="2" id="KW-1185">Reference proteome</keyword>
<dbReference type="RefSeq" id="WP_066543170.1">
    <property type="nucleotide sequence ID" value="NZ_MASJ01000003.1"/>
</dbReference>